<dbReference type="GO" id="GO:0008935">
    <property type="term" value="F:1,4-dihydroxy-2-naphthoyl-CoA synthase activity"/>
    <property type="evidence" value="ECO:0007669"/>
    <property type="project" value="TreeGrafter"/>
</dbReference>
<sequence>MAKTGWTAWEKVPGFDFEEILYEKKWRTHGGGVGRVSFNRPHKMNSFTNRGIEEMAVALNDLSKDDTVGVGVLTGVGENFGTGGDVSWEASGGLEIQFLKGGAPNTALRLCRKPLIAAVKGYCIGGSHHIAYFCDFSVASDNSIFGQTGPRVGSPAQGFIISYLTMVVGAKKAREIWMLCRQYTAQEALQMGLVNTVVPLEKLDEEVDKWCDELLDRCPSILIMQKASFDAIMDNLDGDFGRYLCRMAPDFFDSEEPTEAQAAYFEKRRPNFWQNRLPEQLKNK</sequence>
<protein>
    <submittedName>
        <fullName evidence="1">Enoyl-CoA hydratase/isomerase family protein</fullName>
    </submittedName>
</protein>
<evidence type="ECO:0000313" key="1">
    <source>
        <dbReference type="EMBL" id="MBI2875960.1"/>
    </source>
</evidence>
<dbReference type="SUPFAM" id="SSF52096">
    <property type="entry name" value="ClpP/crotonase"/>
    <property type="match status" value="1"/>
</dbReference>
<dbReference type="PANTHER" id="PTHR43113:SF1">
    <property type="entry name" value="1,4-DIHYDROXY-2-NAPHTHOYL-COA SYNTHASE, PEROXISOMAL"/>
    <property type="match status" value="1"/>
</dbReference>
<accession>A0A932CM92</accession>
<dbReference type="PANTHER" id="PTHR43113">
    <property type="entry name" value="NUCLEOSIDE-DIPHOSPHATE-SUGAR EPIMERASE"/>
    <property type="match status" value="1"/>
</dbReference>
<dbReference type="InterPro" id="IPR001753">
    <property type="entry name" value="Enoyl-CoA_hydra/iso"/>
</dbReference>
<evidence type="ECO:0000313" key="2">
    <source>
        <dbReference type="Proteomes" id="UP000769766"/>
    </source>
</evidence>
<dbReference type="GO" id="GO:0005829">
    <property type="term" value="C:cytosol"/>
    <property type="evidence" value="ECO:0007669"/>
    <property type="project" value="TreeGrafter"/>
</dbReference>
<comment type="caution">
    <text evidence="1">The sequence shown here is derived from an EMBL/GenBank/DDBJ whole genome shotgun (WGS) entry which is preliminary data.</text>
</comment>
<dbReference type="CDD" id="cd06558">
    <property type="entry name" value="crotonase-like"/>
    <property type="match status" value="1"/>
</dbReference>
<organism evidence="1 2">
    <name type="scientific">Tectimicrobiota bacterium</name>
    <dbReference type="NCBI Taxonomy" id="2528274"/>
    <lineage>
        <taxon>Bacteria</taxon>
        <taxon>Pseudomonadati</taxon>
        <taxon>Nitrospinota/Tectimicrobiota group</taxon>
        <taxon>Candidatus Tectimicrobiota</taxon>
    </lineage>
</organism>
<proteinExistence type="predicted"/>
<reference evidence="1" key="1">
    <citation type="submission" date="2020-07" db="EMBL/GenBank/DDBJ databases">
        <title>Huge and variable diversity of episymbiotic CPR bacteria and DPANN archaea in groundwater ecosystems.</title>
        <authorList>
            <person name="He C.Y."/>
            <person name="Keren R."/>
            <person name="Whittaker M."/>
            <person name="Farag I.F."/>
            <person name="Doudna J."/>
            <person name="Cate J.H.D."/>
            <person name="Banfield J.F."/>
        </authorList>
    </citation>
    <scope>NUCLEOTIDE SEQUENCE</scope>
    <source>
        <strain evidence="1">NC_groundwater_672_Ag_B-0.1um_62_36</strain>
    </source>
</reference>
<dbReference type="Proteomes" id="UP000769766">
    <property type="component" value="Unassembled WGS sequence"/>
</dbReference>
<dbReference type="GO" id="GO:0009234">
    <property type="term" value="P:menaquinone biosynthetic process"/>
    <property type="evidence" value="ECO:0007669"/>
    <property type="project" value="TreeGrafter"/>
</dbReference>
<dbReference type="Pfam" id="PF00378">
    <property type="entry name" value="ECH_1"/>
    <property type="match status" value="1"/>
</dbReference>
<dbReference type="Gene3D" id="3.90.226.10">
    <property type="entry name" value="2-enoyl-CoA Hydratase, Chain A, domain 1"/>
    <property type="match status" value="1"/>
</dbReference>
<dbReference type="EMBL" id="JACPRF010000113">
    <property type="protein sequence ID" value="MBI2875960.1"/>
    <property type="molecule type" value="Genomic_DNA"/>
</dbReference>
<dbReference type="AlphaFoldDB" id="A0A932CM92"/>
<gene>
    <name evidence="1" type="ORF">HYY20_03690</name>
</gene>
<name>A0A932CM92_UNCTE</name>
<dbReference type="InterPro" id="IPR029045">
    <property type="entry name" value="ClpP/crotonase-like_dom_sf"/>
</dbReference>